<dbReference type="Pfam" id="PF07707">
    <property type="entry name" value="BACK"/>
    <property type="match status" value="1"/>
</dbReference>
<dbReference type="SUPFAM" id="SSF117281">
    <property type="entry name" value="Kelch motif"/>
    <property type="match status" value="2"/>
</dbReference>
<dbReference type="Pfam" id="PF24681">
    <property type="entry name" value="Kelch_KLHDC2_KLHL20_DRC7"/>
    <property type="match status" value="1"/>
</dbReference>
<accession>A0A1I8GEC9</accession>
<dbReference type="Gene3D" id="1.25.40.420">
    <property type="match status" value="1"/>
</dbReference>
<sequence>MDYSSSGKMLVSVKKQRRSIVLTPALIASANNPMCDAAQNSIVRNNLRRQTLSRMFEAVDSGLLTSDVKRGFLEFASTTDLSYVTGARQLKTLCGHAVQVPAFSGEGAQQLPPSTVGSVCPVHSLLMAESSSFFDALIKYSRNSNLQLPYGECGFLKQEINEILNAMINGEDAIAVREDNCVDLYQAADYLLYQDLRVKTLDYIKEQCTRNLSLALDIWAFSEVYYLPELNGLAFDQIIRSFSRAIQESLWPQLEFDMVHRLLSHPGINCSSELAVLDAALRWLDVDWPKRSAHGESLLSCVRLGLMNTRELGVLMQHEMLSRFPSLLALLKSFPNVPPNLLDVYRRNSDNLAFASTPREPHEAVMLFGGWCQEFGPRAACQVFNPRANTWTMWSPNASRPSNDIGQVERRVYSGCLVVNDVLHLIGGFDGERALNTVSCYNLKTQAGWYEGSCMIYKRYYVCCASIGSQMFAIGGHSGETQDRCGGRLDSVEKTSVDDNSWLPVASMRTVRSDAGAAALNGRIYVAGGFNGQQYHDTAEVYDPATDQWSFISRMNFCRGGVSLVAMGNTLYAIGGNDGQSRLAVVEAYQHESEGWVFSGRLRRQKSNLSTAVLEGGIMVMGGWSDQPTVGILSTVEKFNPTADGATEQLADLSYAASATSACTIAGRELIKRYLGNQLLRASNPWHVAASPAAAGEAAAPEEINSEPEGSTDTHFIQSSQDADLLS</sequence>
<feature type="domain" description="BACK" evidence="4">
    <location>
        <begin position="215"/>
        <end position="317"/>
    </location>
</feature>
<dbReference type="SMART" id="SM00612">
    <property type="entry name" value="Kelch"/>
    <property type="match status" value="5"/>
</dbReference>
<evidence type="ECO:0000256" key="3">
    <source>
        <dbReference type="SAM" id="MobiDB-lite"/>
    </source>
</evidence>
<keyword evidence="2" id="KW-0677">Repeat</keyword>
<feature type="region of interest" description="Disordered" evidence="3">
    <location>
        <begin position="692"/>
        <end position="727"/>
    </location>
</feature>
<proteinExistence type="predicted"/>
<dbReference type="SMART" id="SM00875">
    <property type="entry name" value="BACK"/>
    <property type="match status" value="1"/>
</dbReference>
<name>A0A1I8GEC9_9PLAT</name>
<dbReference type="InterPro" id="IPR015915">
    <property type="entry name" value="Kelch-typ_b-propeller"/>
</dbReference>
<dbReference type="PANTHER" id="PTHR45632:SF3">
    <property type="entry name" value="KELCH-LIKE PROTEIN 32"/>
    <property type="match status" value="1"/>
</dbReference>
<evidence type="ECO:0000313" key="5">
    <source>
        <dbReference type="Proteomes" id="UP000095280"/>
    </source>
</evidence>
<dbReference type="InterPro" id="IPR011333">
    <property type="entry name" value="SKP1/BTB/POZ_sf"/>
</dbReference>
<evidence type="ECO:0000256" key="2">
    <source>
        <dbReference type="ARBA" id="ARBA00022737"/>
    </source>
</evidence>
<dbReference type="Proteomes" id="UP000095280">
    <property type="component" value="Unplaced"/>
</dbReference>
<keyword evidence="1" id="KW-0880">Kelch repeat</keyword>
<feature type="compositionally biased region" description="Polar residues" evidence="3">
    <location>
        <begin position="708"/>
        <end position="727"/>
    </location>
</feature>
<evidence type="ECO:0000259" key="4">
    <source>
        <dbReference type="SMART" id="SM00875"/>
    </source>
</evidence>
<organism evidence="5 6">
    <name type="scientific">Macrostomum lignano</name>
    <dbReference type="NCBI Taxonomy" id="282301"/>
    <lineage>
        <taxon>Eukaryota</taxon>
        <taxon>Metazoa</taxon>
        <taxon>Spiralia</taxon>
        <taxon>Lophotrochozoa</taxon>
        <taxon>Platyhelminthes</taxon>
        <taxon>Rhabditophora</taxon>
        <taxon>Macrostomorpha</taxon>
        <taxon>Macrostomida</taxon>
        <taxon>Macrostomidae</taxon>
        <taxon>Macrostomum</taxon>
    </lineage>
</organism>
<evidence type="ECO:0000256" key="1">
    <source>
        <dbReference type="ARBA" id="ARBA00022441"/>
    </source>
</evidence>
<feature type="compositionally biased region" description="Low complexity" evidence="3">
    <location>
        <begin position="692"/>
        <end position="703"/>
    </location>
</feature>
<dbReference type="InterPro" id="IPR011705">
    <property type="entry name" value="BACK"/>
</dbReference>
<evidence type="ECO:0000313" key="6">
    <source>
        <dbReference type="WBParaSite" id="maker-uti_cns_0001676-snap-gene-0.9-mRNA-1"/>
    </source>
</evidence>
<protein>
    <submittedName>
        <fullName evidence="6">BACK domain-containing protein</fullName>
    </submittedName>
</protein>
<dbReference type="WBParaSite" id="maker-uti_cns_0001676-snap-gene-0.9-mRNA-1">
    <property type="protein sequence ID" value="maker-uti_cns_0001676-snap-gene-0.9-mRNA-1"/>
    <property type="gene ID" value="maker-uti_cns_0001676-snap-gene-0.9"/>
</dbReference>
<dbReference type="PANTHER" id="PTHR45632">
    <property type="entry name" value="LD33804P"/>
    <property type="match status" value="1"/>
</dbReference>
<keyword evidence="5" id="KW-1185">Reference proteome</keyword>
<reference evidence="6" key="1">
    <citation type="submission" date="2016-11" db="UniProtKB">
        <authorList>
            <consortium name="WormBaseParasite"/>
        </authorList>
    </citation>
    <scope>IDENTIFICATION</scope>
</reference>
<dbReference type="AlphaFoldDB" id="A0A1I8GEC9"/>
<dbReference type="Gene3D" id="3.30.710.10">
    <property type="entry name" value="Potassium Channel Kv1.1, Chain A"/>
    <property type="match status" value="1"/>
</dbReference>
<dbReference type="InterPro" id="IPR006652">
    <property type="entry name" value="Kelch_1"/>
</dbReference>
<dbReference type="Gene3D" id="2.120.10.80">
    <property type="entry name" value="Kelch-type beta propeller"/>
    <property type="match status" value="2"/>
</dbReference>